<feature type="region of interest" description="Disordered" evidence="1">
    <location>
        <begin position="337"/>
        <end position="361"/>
    </location>
</feature>
<evidence type="ECO:0000256" key="2">
    <source>
        <dbReference type="SAM" id="SignalP"/>
    </source>
</evidence>
<evidence type="ECO:0000256" key="1">
    <source>
        <dbReference type="SAM" id="MobiDB-lite"/>
    </source>
</evidence>
<accession>A0A2S4LWB4</accession>
<proteinExistence type="predicted"/>
<dbReference type="AlphaFoldDB" id="A0A2S4LWB4"/>
<dbReference type="RefSeq" id="WP_244193385.1">
    <property type="nucleotide sequence ID" value="NZ_PQGA01000022.1"/>
</dbReference>
<evidence type="ECO:0000313" key="4">
    <source>
        <dbReference type="Proteomes" id="UP000237381"/>
    </source>
</evidence>
<dbReference type="Proteomes" id="UP000237381">
    <property type="component" value="Unassembled WGS sequence"/>
</dbReference>
<feature type="chain" id="PRO_5015684185" evidence="2">
    <location>
        <begin position="34"/>
        <end position="361"/>
    </location>
</feature>
<dbReference type="InterPro" id="IPR009228">
    <property type="entry name" value="Capsid_scaffold_GpO"/>
</dbReference>
<sequence length="361" mass="38035">MQKRSLSMRKRNLSFIAAAIGSIAAVFAVDAHAASSLIATGAHSVDMLGVAGSAAAVLGVGQIAATSGNHAITSKQFRVAVEGATTDGRNIERAWIQQMAGQYNPEFYGARVNCEHIRGYVPMTGAADPSSRFGSYGDVIGLSAEEIADGPLKGKLALYAQIAPTQALTDLVKAGQKVYTSIEVNPSFADTKQAYLIGLAVTDSPASLGTEMLSFAAKQGEHNPLSARKQAPGNVFTASEETVFEFEATTQTPIAAGAALFKRVGEILGFVKEKGANDDKRFSDMTQAVEMLATFSREQATRADTFADRFTKLEGALKTEREAHTATAKKLAELTQTLSTQPAGAVRPTATGTHDGHKTDC</sequence>
<organism evidence="3 4">
    <name type="scientific">Paraburkholderia eburnea</name>
    <dbReference type="NCBI Taxonomy" id="1189126"/>
    <lineage>
        <taxon>Bacteria</taxon>
        <taxon>Pseudomonadati</taxon>
        <taxon>Pseudomonadota</taxon>
        <taxon>Betaproteobacteria</taxon>
        <taxon>Burkholderiales</taxon>
        <taxon>Burkholderiaceae</taxon>
        <taxon>Paraburkholderia</taxon>
    </lineage>
</organism>
<gene>
    <name evidence="3" type="ORF">B0G62_12250</name>
</gene>
<keyword evidence="2" id="KW-0732">Signal</keyword>
<reference evidence="3 4" key="1">
    <citation type="submission" date="2018-01" db="EMBL/GenBank/DDBJ databases">
        <title>Genomic Encyclopedia of Type Strains, Phase III (KMG-III): the genomes of soil and plant-associated and newly described type strains.</title>
        <authorList>
            <person name="Whitman W."/>
        </authorList>
    </citation>
    <scope>NUCLEOTIDE SEQUENCE [LARGE SCALE GENOMIC DNA]</scope>
    <source>
        <strain evidence="3 4">JCM 18070</strain>
    </source>
</reference>
<feature type="signal peptide" evidence="2">
    <location>
        <begin position="1"/>
        <end position="33"/>
    </location>
</feature>
<keyword evidence="4" id="KW-1185">Reference proteome</keyword>
<name>A0A2S4LWB4_9BURK</name>
<evidence type="ECO:0000313" key="3">
    <source>
        <dbReference type="EMBL" id="POR46734.1"/>
    </source>
</evidence>
<dbReference type="Pfam" id="PF05929">
    <property type="entry name" value="Phage_GPO"/>
    <property type="match status" value="1"/>
</dbReference>
<protein>
    <submittedName>
        <fullName evidence="3">Capsid scaffolding serine peptidase GPO</fullName>
    </submittedName>
</protein>
<dbReference type="EMBL" id="PQGA01000022">
    <property type="protein sequence ID" value="POR46734.1"/>
    <property type="molecule type" value="Genomic_DNA"/>
</dbReference>
<comment type="caution">
    <text evidence="3">The sequence shown here is derived from an EMBL/GenBank/DDBJ whole genome shotgun (WGS) entry which is preliminary data.</text>
</comment>